<name>A0A8K0XKM8_9AGAR</name>
<feature type="compositionally biased region" description="Basic and acidic residues" evidence="1">
    <location>
        <begin position="376"/>
        <end position="385"/>
    </location>
</feature>
<feature type="region of interest" description="Disordered" evidence="1">
    <location>
        <begin position="409"/>
        <end position="544"/>
    </location>
</feature>
<feature type="region of interest" description="Disordered" evidence="1">
    <location>
        <begin position="1"/>
        <end position="91"/>
    </location>
</feature>
<dbReference type="Proteomes" id="UP000813824">
    <property type="component" value="Unassembled WGS sequence"/>
</dbReference>
<feature type="compositionally biased region" description="Low complexity" evidence="1">
    <location>
        <begin position="74"/>
        <end position="85"/>
    </location>
</feature>
<sequence>MSREGGSYAESVVSDVESLSGVHSLQSNRRYQQAPQRPSKRRKTDNLNTRYDRMAETVHAMQRERSPPRRSRRASSASGSSSIASYDVPKTPIDAYSNLGEGRLGSSFSVINAHRPGRHGCPPPSPQTLFGAREASYEDNAPEWLQHTVASLNKNHPLRSFIPVHQPLHPPPHQPPEELFVQEEEPIFAFNPPTSTGPTVEGLSVSDRMTGLANAQTSLYKDDVITHPVDAAKELLAAPIPFSTPGPASEIPPVVWKHHPDSLEDHEDLSSILLDSATLVHHTSSAGSHTGSSPRLHMEYEEQPDLTSISNFFGSSSPSSMQAVDNATLSPTGSRSPIFSDSVPVPPSYRSDHFSKMAGPPKAPPVRIYFDSPAEDPTRSDPLERPDYELELDYDHLDFKWEKFDRSGFDLSSSSSSIPSDHLLPEHQDIQEEREEAESDFVSRGGFPPQDFSMEVQSEYGEDDADLPVADESGQHTTAFTPPREDHASPALQTPPMSPQPFAPAPGIFISPLRGDQCDSDSLPPSAPNNNIKLPENTGCRDVSGITKADDEQAERVGANQEPPASAVFPLTKVTVFKTPSPQPLFNGVNQSEEETDEVEEVKEPISSQTDSIESWSNA</sequence>
<evidence type="ECO:0000256" key="1">
    <source>
        <dbReference type="SAM" id="MobiDB-lite"/>
    </source>
</evidence>
<organism evidence="2 3">
    <name type="scientific">Cristinia sonorae</name>
    <dbReference type="NCBI Taxonomy" id="1940300"/>
    <lineage>
        <taxon>Eukaryota</taxon>
        <taxon>Fungi</taxon>
        <taxon>Dikarya</taxon>
        <taxon>Basidiomycota</taxon>
        <taxon>Agaricomycotina</taxon>
        <taxon>Agaricomycetes</taxon>
        <taxon>Agaricomycetidae</taxon>
        <taxon>Agaricales</taxon>
        <taxon>Pleurotineae</taxon>
        <taxon>Stephanosporaceae</taxon>
        <taxon>Cristinia</taxon>
    </lineage>
</organism>
<dbReference type="EMBL" id="JAEVFJ010000047">
    <property type="protein sequence ID" value="KAH8083786.1"/>
    <property type="molecule type" value="Genomic_DNA"/>
</dbReference>
<feature type="compositionally biased region" description="Polar residues" evidence="1">
    <location>
        <begin position="606"/>
        <end position="619"/>
    </location>
</feature>
<evidence type="ECO:0000313" key="2">
    <source>
        <dbReference type="EMBL" id="KAH8083786.1"/>
    </source>
</evidence>
<dbReference type="AlphaFoldDB" id="A0A8K0XKM8"/>
<feature type="compositionally biased region" description="Polar residues" evidence="1">
    <location>
        <begin position="21"/>
        <end position="36"/>
    </location>
</feature>
<feature type="compositionally biased region" description="Basic and acidic residues" evidence="1">
    <location>
        <begin position="50"/>
        <end position="67"/>
    </location>
</feature>
<dbReference type="OrthoDB" id="3033167at2759"/>
<accession>A0A8K0XKM8</accession>
<comment type="caution">
    <text evidence="2">The sequence shown here is derived from an EMBL/GenBank/DDBJ whole genome shotgun (WGS) entry which is preliminary data.</text>
</comment>
<reference evidence="2" key="1">
    <citation type="journal article" date="2021" name="New Phytol.">
        <title>Evolutionary innovations through gain and loss of genes in the ectomycorrhizal Boletales.</title>
        <authorList>
            <person name="Wu G."/>
            <person name="Miyauchi S."/>
            <person name="Morin E."/>
            <person name="Kuo A."/>
            <person name="Drula E."/>
            <person name="Varga T."/>
            <person name="Kohler A."/>
            <person name="Feng B."/>
            <person name="Cao Y."/>
            <person name="Lipzen A."/>
            <person name="Daum C."/>
            <person name="Hundley H."/>
            <person name="Pangilinan J."/>
            <person name="Johnson J."/>
            <person name="Barry K."/>
            <person name="LaButti K."/>
            <person name="Ng V."/>
            <person name="Ahrendt S."/>
            <person name="Min B."/>
            <person name="Choi I.G."/>
            <person name="Park H."/>
            <person name="Plett J.M."/>
            <person name="Magnuson J."/>
            <person name="Spatafora J.W."/>
            <person name="Nagy L.G."/>
            <person name="Henrissat B."/>
            <person name="Grigoriev I.V."/>
            <person name="Yang Z.L."/>
            <person name="Xu J."/>
            <person name="Martin F.M."/>
        </authorList>
    </citation>
    <scope>NUCLEOTIDE SEQUENCE</scope>
    <source>
        <strain evidence="2">KKN 215</strain>
    </source>
</reference>
<evidence type="ECO:0000313" key="3">
    <source>
        <dbReference type="Proteomes" id="UP000813824"/>
    </source>
</evidence>
<protein>
    <submittedName>
        <fullName evidence="2">Uncharacterized protein</fullName>
    </submittedName>
</protein>
<feature type="region of interest" description="Disordered" evidence="1">
    <location>
        <begin position="320"/>
        <end position="385"/>
    </location>
</feature>
<feature type="region of interest" description="Disordered" evidence="1">
    <location>
        <begin position="579"/>
        <end position="619"/>
    </location>
</feature>
<feature type="compositionally biased region" description="Acidic residues" evidence="1">
    <location>
        <begin position="592"/>
        <end position="601"/>
    </location>
</feature>
<feature type="compositionally biased region" description="Polar residues" evidence="1">
    <location>
        <begin position="321"/>
        <end position="339"/>
    </location>
</feature>
<proteinExistence type="predicted"/>
<keyword evidence="3" id="KW-1185">Reference proteome</keyword>
<gene>
    <name evidence="2" type="ORF">BXZ70DRAFT_1068090</name>
</gene>